<sequence>MTEDSKNRKLEGDNEEERKRSSLRCAVANLKVIVGGEQGDGGGNNTTNDDETPTTKKVFWHYTTVLASQSRYVDALLASKKNDSYGESTAANFTEITFPDISPSQWKRMIKFLTNVKAAWDMSKKDAIELIILYDKYDFTQGIELCDRVLSSIFYKDSEEFKKHRNDLDLLDRCIDVVVLSHEKNLKETMKYVNDWLYNILFDGYDSELLFLTIDHMNEVGDWTISEDVSDGDGVPLFICKGNRCAILPPKKGWERTDGIIGDPWHHKSSSVRTEIDN</sequence>
<name>A0A1E7FZ03_9STRA</name>
<reference evidence="3 4" key="1">
    <citation type="submission" date="2016-09" db="EMBL/GenBank/DDBJ databases">
        <title>Extensive genetic diversity and differential bi-allelic expression allows diatom success in the polar Southern Ocean.</title>
        <authorList>
            <consortium name="DOE Joint Genome Institute"/>
            <person name="Mock T."/>
            <person name="Otillar R.P."/>
            <person name="Strauss J."/>
            <person name="Dupont C."/>
            <person name="Frickenhaus S."/>
            <person name="Maumus F."/>
            <person name="Mcmullan M."/>
            <person name="Sanges R."/>
            <person name="Schmutz J."/>
            <person name="Toseland A."/>
            <person name="Valas R."/>
            <person name="Veluchamy A."/>
            <person name="Ward B.J."/>
            <person name="Allen A."/>
            <person name="Barry K."/>
            <person name="Falciatore A."/>
            <person name="Ferrante M."/>
            <person name="Fortunato A.E."/>
            <person name="Gloeckner G."/>
            <person name="Gruber A."/>
            <person name="Hipkin R."/>
            <person name="Janech M."/>
            <person name="Kroth P."/>
            <person name="Leese F."/>
            <person name="Lindquist E."/>
            <person name="Lyon B.R."/>
            <person name="Martin J."/>
            <person name="Mayer C."/>
            <person name="Parker M."/>
            <person name="Quesneville H."/>
            <person name="Raymond J."/>
            <person name="Uhlig C."/>
            <person name="Valentin K.U."/>
            <person name="Worden A.Z."/>
            <person name="Armbrust E.V."/>
            <person name="Bowler C."/>
            <person name="Green B."/>
            <person name="Moulton V."/>
            <person name="Van Oosterhout C."/>
            <person name="Grigoriev I."/>
        </authorList>
    </citation>
    <scope>NUCLEOTIDE SEQUENCE [LARGE SCALE GENOMIC DNA]</scope>
    <source>
        <strain evidence="3 4">CCMP1102</strain>
    </source>
</reference>
<gene>
    <name evidence="3" type="ORF">FRACYDRAFT_233552</name>
</gene>
<protein>
    <recommendedName>
        <fullName evidence="2">BTB domain-containing protein</fullName>
    </recommendedName>
</protein>
<dbReference type="Proteomes" id="UP000095751">
    <property type="component" value="Unassembled WGS sequence"/>
</dbReference>
<evidence type="ECO:0000259" key="2">
    <source>
        <dbReference type="Pfam" id="PF00651"/>
    </source>
</evidence>
<dbReference type="AlphaFoldDB" id="A0A1E7FZ03"/>
<proteinExistence type="predicted"/>
<keyword evidence="4" id="KW-1185">Reference proteome</keyword>
<dbReference type="OrthoDB" id="57065at2759"/>
<accession>A0A1E7FZ03</accession>
<feature type="region of interest" description="Disordered" evidence="1">
    <location>
        <begin position="1"/>
        <end position="22"/>
    </location>
</feature>
<feature type="compositionally biased region" description="Basic and acidic residues" evidence="1">
    <location>
        <begin position="1"/>
        <end position="20"/>
    </location>
</feature>
<dbReference type="EMBL" id="KV784353">
    <property type="protein sequence ID" value="OEU23380.1"/>
    <property type="molecule type" value="Genomic_DNA"/>
</dbReference>
<organism evidence="3 4">
    <name type="scientific">Fragilariopsis cylindrus CCMP1102</name>
    <dbReference type="NCBI Taxonomy" id="635003"/>
    <lineage>
        <taxon>Eukaryota</taxon>
        <taxon>Sar</taxon>
        <taxon>Stramenopiles</taxon>
        <taxon>Ochrophyta</taxon>
        <taxon>Bacillariophyta</taxon>
        <taxon>Bacillariophyceae</taxon>
        <taxon>Bacillariophycidae</taxon>
        <taxon>Bacillariales</taxon>
        <taxon>Bacillariaceae</taxon>
        <taxon>Fragilariopsis</taxon>
    </lineage>
</organism>
<dbReference type="Gene3D" id="3.30.710.10">
    <property type="entry name" value="Potassium Channel Kv1.1, Chain A"/>
    <property type="match status" value="1"/>
</dbReference>
<dbReference type="InterPro" id="IPR000210">
    <property type="entry name" value="BTB/POZ_dom"/>
</dbReference>
<evidence type="ECO:0000313" key="4">
    <source>
        <dbReference type="Proteomes" id="UP000095751"/>
    </source>
</evidence>
<dbReference type="InterPro" id="IPR011333">
    <property type="entry name" value="SKP1/BTB/POZ_sf"/>
</dbReference>
<dbReference type="InParanoid" id="A0A1E7FZ03"/>
<dbReference type="Pfam" id="PF00651">
    <property type="entry name" value="BTB"/>
    <property type="match status" value="1"/>
</dbReference>
<dbReference type="KEGG" id="fcy:FRACYDRAFT_233552"/>
<feature type="domain" description="BTB" evidence="2">
    <location>
        <begin position="57"/>
        <end position="151"/>
    </location>
</feature>
<evidence type="ECO:0000313" key="3">
    <source>
        <dbReference type="EMBL" id="OEU23380.1"/>
    </source>
</evidence>
<evidence type="ECO:0000256" key="1">
    <source>
        <dbReference type="SAM" id="MobiDB-lite"/>
    </source>
</evidence>